<reference evidence="1 2" key="1">
    <citation type="submission" date="2022-05" db="EMBL/GenBank/DDBJ databases">
        <authorList>
            <person name="Park J.-S."/>
        </authorList>
    </citation>
    <scope>NUCLEOTIDE SEQUENCE [LARGE SCALE GENOMIC DNA]</scope>
    <source>
        <strain evidence="1 2">2012CJ35-5</strain>
    </source>
</reference>
<comment type="caution">
    <text evidence="1">The sequence shown here is derived from an EMBL/GenBank/DDBJ whole genome shotgun (WGS) entry which is preliminary data.</text>
</comment>
<gene>
    <name evidence="1" type="ORF">M3P19_12270</name>
</gene>
<dbReference type="Proteomes" id="UP001203607">
    <property type="component" value="Unassembled WGS sequence"/>
</dbReference>
<sequence length="231" mass="27342">MYARFGYSILFVLYQSIVLAQNFDENSSGSWLEFSGTGTLNENWSIPVAGILRHHELFETYDFSFIRTGITYHFNDKSSFTGGIAYVNSKSYPETGIATNTKQYWIYEQFTLKTAIAKNNLSHRFRLENRWINKPETTYFTNRFRYRLQYTRPISRNVYFKTSNELFVNLDNHWFNQNRFYIGLGRKLTPNLKIDIGYLKNHFRNSALDAVLMGLNFNIDLRRDEIALFED</sequence>
<dbReference type="InterPro" id="IPR019619">
    <property type="entry name" value="DUF2490"/>
</dbReference>
<dbReference type="RefSeq" id="WP_249657975.1">
    <property type="nucleotide sequence ID" value="NZ_JAMFMA010000003.1"/>
</dbReference>
<dbReference type="EMBL" id="JAMFMA010000003">
    <property type="protein sequence ID" value="MCL6274788.1"/>
    <property type="molecule type" value="Genomic_DNA"/>
</dbReference>
<organism evidence="1 2">
    <name type="scientific">Flagellimonas spongiicola</name>
    <dbReference type="NCBI Taxonomy" id="2942208"/>
    <lineage>
        <taxon>Bacteria</taxon>
        <taxon>Pseudomonadati</taxon>
        <taxon>Bacteroidota</taxon>
        <taxon>Flavobacteriia</taxon>
        <taxon>Flavobacteriales</taxon>
        <taxon>Flavobacteriaceae</taxon>
        <taxon>Flagellimonas</taxon>
    </lineage>
</organism>
<accession>A0ABT0PTR5</accession>
<evidence type="ECO:0000313" key="2">
    <source>
        <dbReference type="Proteomes" id="UP001203607"/>
    </source>
</evidence>
<proteinExistence type="predicted"/>
<keyword evidence="2" id="KW-1185">Reference proteome</keyword>
<dbReference type="Pfam" id="PF10677">
    <property type="entry name" value="DUF2490"/>
    <property type="match status" value="1"/>
</dbReference>
<protein>
    <submittedName>
        <fullName evidence="1">DUF2490 domain-containing protein</fullName>
    </submittedName>
</protein>
<name>A0ABT0PTR5_9FLAO</name>
<evidence type="ECO:0000313" key="1">
    <source>
        <dbReference type="EMBL" id="MCL6274788.1"/>
    </source>
</evidence>